<dbReference type="GO" id="GO:0051539">
    <property type="term" value="F:4 iron, 4 sulfur cluster binding"/>
    <property type="evidence" value="ECO:0007669"/>
    <property type="project" value="UniProtKB-KW"/>
</dbReference>
<feature type="domain" description="NADH-rubredoxin oxidoreductase C-terminal" evidence="21">
    <location>
        <begin position="356"/>
        <end position="423"/>
    </location>
</feature>
<dbReference type="InterPro" id="IPR005117">
    <property type="entry name" value="NiRdtase/SiRdtase_haem-b_fer"/>
</dbReference>
<dbReference type="InterPro" id="IPR045854">
    <property type="entry name" value="NO2/SO3_Rdtase_4Fe4S_sf"/>
</dbReference>
<evidence type="ECO:0000256" key="2">
    <source>
        <dbReference type="ARBA" id="ARBA00005096"/>
    </source>
</evidence>
<comment type="cofactor">
    <cofactor evidence="1 15">
        <name>FAD</name>
        <dbReference type="ChEBI" id="CHEBI:57692"/>
    </cofactor>
</comment>
<dbReference type="PANTHER" id="PTHR43809:SF1">
    <property type="entry name" value="NITRITE REDUCTASE (NADH) LARGE SUBUNIT"/>
    <property type="match status" value="1"/>
</dbReference>
<dbReference type="GO" id="GO:0098809">
    <property type="term" value="F:nitrite reductase activity"/>
    <property type="evidence" value="ECO:0007669"/>
    <property type="project" value="InterPro"/>
</dbReference>
<feature type="binding site" evidence="16">
    <location>
        <position position="685"/>
    </location>
    <ligand>
        <name>[4Fe-4S] cluster</name>
        <dbReference type="ChEBI" id="CHEBI:49883"/>
    </ligand>
</feature>
<dbReference type="PANTHER" id="PTHR43809">
    <property type="entry name" value="NITRITE REDUCTASE (NADH) LARGE SUBUNIT"/>
    <property type="match status" value="1"/>
</dbReference>
<dbReference type="Pfam" id="PF04324">
    <property type="entry name" value="Fer2_BFD"/>
    <property type="match status" value="2"/>
</dbReference>
<evidence type="ECO:0000256" key="3">
    <source>
        <dbReference type="ARBA" id="ARBA00010429"/>
    </source>
</evidence>
<evidence type="ECO:0000259" key="20">
    <source>
        <dbReference type="Pfam" id="PF07992"/>
    </source>
</evidence>
<keyword evidence="13 15" id="KW-0534">Nitrate assimilation</keyword>
<name>A0A7Y0BSU0_9SPHN</name>
<comment type="caution">
    <text evidence="22">The sequence shown here is derived from an EMBL/GenBank/DDBJ whole genome shotgun (WGS) entry which is preliminary data.</text>
</comment>
<feature type="domain" description="Nitrite/sulphite reductase 4Fe-4S" evidence="17">
    <location>
        <begin position="670"/>
        <end position="802"/>
    </location>
</feature>
<dbReference type="InterPro" id="IPR036136">
    <property type="entry name" value="Nit/Sulf_reduc_fer-like_dom_sf"/>
</dbReference>
<dbReference type="Gene3D" id="3.90.480.10">
    <property type="entry name" value="Sulfite Reductase Hemoprotein,Domain 2"/>
    <property type="match status" value="1"/>
</dbReference>
<keyword evidence="6 15" id="KW-0285">Flavoprotein</keyword>
<keyword evidence="23" id="KW-1185">Reference proteome</keyword>
<protein>
    <submittedName>
        <fullName evidence="22">NAD(P)/FAD-dependent oxidoreductase</fullName>
    </submittedName>
</protein>
<keyword evidence="8 16" id="KW-0479">Metal-binding</keyword>
<evidence type="ECO:0000256" key="15">
    <source>
        <dbReference type="PIRNR" id="PIRNR037149"/>
    </source>
</evidence>
<dbReference type="NCBIfam" id="TIGR02374">
    <property type="entry name" value="nitri_red_nirB"/>
    <property type="match status" value="1"/>
</dbReference>
<evidence type="ECO:0000259" key="21">
    <source>
        <dbReference type="Pfam" id="PF18267"/>
    </source>
</evidence>
<keyword evidence="9 15" id="KW-0274">FAD</keyword>
<dbReference type="SUPFAM" id="SSF56014">
    <property type="entry name" value="Nitrite and sulphite reductase 4Fe-4S domain-like"/>
    <property type="match status" value="1"/>
</dbReference>
<evidence type="ECO:0000256" key="10">
    <source>
        <dbReference type="ARBA" id="ARBA00023002"/>
    </source>
</evidence>
<feature type="domain" description="Nitrite/Sulfite reductase ferredoxin-like" evidence="18">
    <location>
        <begin position="597"/>
        <end position="661"/>
    </location>
</feature>
<comment type="similarity">
    <text evidence="3">Belongs to the nitrite and sulfite reductase 4Fe-4S domain family.</text>
</comment>
<dbReference type="GO" id="GO:0046872">
    <property type="term" value="F:metal ion binding"/>
    <property type="evidence" value="ECO:0007669"/>
    <property type="project" value="UniProtKB-KW"/>
</dbReference>
<dbReference type="Pfam" id="PF03460">
    <property type="entry name" value="NIR_SIR_ferr"/>
    <property type="match status" value="1"/>
</dbReference>
<evidence type="ECO:0000256" key="12">
    <source>
        <dbReference type="ARBA" id="ARBA00023014"/>
    </source>
</evidence>
<evidence type="ECO:0000256" key="11">
    <source>
        <dbReference type="ARBA" id="ARBA00023004"/>
    </source>
</evidence>
<evidence type="ECO:0000259" key="19">
    <source>
        <dbReference type="Pfam" id="PF04324"/>
    </source>
</evidence>
<feature type="domain" description="FAD/NAD(P)-binding" evidence="20">
    <location>
        <begin position="38"/>
        <end position="316"/>
    </location>
</feature>
<comment type="cofactor">
    <cofactor evidence="16">
        <name>[4Fe-4S] cluster</name>
        <dbReference type="ChEBI" id="CHEBI:49883"/>
    </cofactor>
    <text evidence="16">Binds 1 [4Fe-4S] cluster per subunit.</text>
</comment>
<dbReference type="InterPro" id="IPR017121">
    <property type="entry name" value="Nitrite_Rdtase_lsu"/>
</dbReference>
<dbReference type="PIRSF" id="PIRSF037149">
    <property type="entry name" value="NirB"/>
    <property type="match status" value="1"/>
</dbReference>
<dbReference type="InterPro" id="IPR006066">
    <property type="entry name" value="NO2/SO3_Rdtase_FeS/sirohaem_BS"/>
</dbReference>
<dbReference type="GO" id="GO:0042128">
    <property type="term" value="P:nitrate assimilation"/>
    <property type="evidence" value="ECO:0007669"/>
    <property type="project" value="UniProtKB-UniRule"/>
</dbReference>
<keyword evidence="11 16" id="KW-0408">Iron</keyword>
<proteinExistence type="inferred from homology"/>
<dbReference type="Gene3D" id="3.50.50.60">
    <property type="entry name" value="FAD/NAD(P)-binding domain"/>
    <property type="match status" value="2"/>
</dbReference>
<organism evidence="22 23">
    <name type="scientific">Novosphingobium olei</name>
    <dbReference type="NCBI Taxonomy" id="2728851"/>
    <lineage>
        <taxon>Bacteria</taxon>
        <taxon>Pseudomonadati</taxon>
        <taxon>Pseudomonadota</taxon>
        <taxon>Alphaproteobacteria</taxon>
        <taxon>Sphingomonadales</taxon>
        <taxon>Sphingomonadaceae</taxon>
        <taxon>Novosphingobium</taxon>
    </lineage>
</organism>
<dbReference type="UniPathway" id="UPA00653"/>
<dbReference type="InterPro" id="IPR041575">
    <property type="entry name" value="Rubredoxin_C"/>
</dbReference>
<feature type="binding site" evidence="16">
    <location>
        <position position="719"/>
    </location>
    <ligand>
        <name>[4Fe-4S] cluster</name>
        <dbReference type="ChEBI" id="CHEBI:49883"/>
    </ligand>
</feature>
<dbReference type="InterPro" id="IPR016156">
    <property type="entry name" value="FAD/NAD-linked_Rdtase_dimer_sf"/>
</dbReference>
<dbReference type="GO" id="GO:0050661">
    <property type="term" value="F:NADP binding"/>
    <property type="evidence" value="ECO:0007669"/>
    <property type="project" value="UniProtKB-UniRule"/>
</dbReference>
<dbReference type="EMBL" id="JABBGM010000014">
    <property type="protein sequence ID" value="NML95955.1"/>
    <property type="molecule type" value="Genomic_DNA"/>
</dbReference>
<dbReference type="InterPro" id="IPR012744">
    <property type="entry name" value="Nitri_red_NirB"/>
</dbReference>
<dbReference type="InterPro" id="IPR052034">
    <property type="entry name" value="NasD-like"/>
</dbReference>
<evidence type="ECO:0000256" key="14">
    <source>
        <dbReference type="ARBA" id="ARBA00034078"/>
    </source>
</evidence>
<feature type="binding site" evidence="16">
    <location>
        <position position="679"/>
    </location>
    <ligand>
        <name>[4Fe-4S] cluster</name>
        <dbReference type="ChEBI" id="CHEBI:49883"/>
    </ligand>
</feature>
<sequence length="856" mass="91861">MRSGGFFVFTHLPEGNPVNAPTTVLEKHPPATAPVRERLVVIGNGMAGCRAVEEILARDCGRFDVTIFGAEPRVNYNRIMLSPVLAGEKAFEDIVINGADWYADNAITLVSGDPVVSIDRETRTLTTRSGRVEPYDRLLIATGSDPFIIPVPGRDLDGVVTFRDLDDVDRMLAAADKGGSAVVIGGGLLGLEAAHGLALRGMKVTVVHLMPTLMERQLDEAAGFLLKSELERRGQTIVTGGDTAEITGANGHVTGVKLKDGRTFDADIVVMAVGIRPATGLARAAGLAVERGIVVDDHMVTSDPAIMAVGECVQHRGQCYGLVAPLWDMCRALADNACRDEGACEQPTGYAGSVTSTKLKVSGIDLFSAGDFSGGDGAEDIVMRDASRGIYKRVVVRDNKLVGAVLYGDTADGSWYFDLLKKGEDISPIREALIFGQAFANGGPSLDPNAAVAALSDDAEICGCNGVSKGQVVASIKGGACSLDAVRSTCKASASCGSCTGLVESLLAITLGDEVQSGPKTLCKCTSFGHDDVRRLILEKELKAIPQVMQELHWKTPDGCASCRPALNYYLLCAWPGQVEDDQKSRFVNERMHANIQKDGTYSVVPRMWGGLTNPRELRAIADVVEKYNAPMVKVTGGQRLDIFGIKKEDLPAVWADLNAAGMVSGHAYGKSLRTVKTCVGSEWCRFGTQDSTGLGVKLERMTWGSWMPHKFKIAVSGCPRNCAEATIKDFGVVCIDSGYELHVGGNGGIKVRATDLLCKVATEAEAMDVCAAFIQLYREQAHYLERTAPWIERVGLDHVKAGLFDDHDSVTRLAARFRHSQLFCQDDPWAARAAGAHADLHQHLAEVRPLQMENA</sequence>
<accession>A0A7Y0BSU0</accession>
<evidence type="ECO:0000256" key="6">
    <source>
        <dbReference type="ARBA" id="ARBA00022630"/>
    </source>
</evidence>
<dbReference type="CDD" id="cd19944">
    <property type="entry name" value="NirB_Fer2_BFD-like_2"/>
    <property type="match status" value="1"/>
</dbReference>
<evidence type="ECO:0000256" key="8">
    <source>
        <dbReference type="ARBA" id="ARBA00022723"/>
    </source>
</evidence>
<keyword evidence="12 16" id="KW-0411">Iron-sulfur</keyword>
<dbReference type="SUPFAM" id="SSF51905">
    <property type="entry name" value="FAD/NAD(P)-binding domain"/>
    <property type="match status" value="2"/>
</dbReference>
<dbReference type="InterPro" id="IPR023753">
    <property type="entry name" value="FAD/NAD-binding_dom"/>
</dbReference>
<dbReference type="Gene3D" id="3.30.413.10">
    <property type="entry name" value="Sulfite Reductase Hemoprotein, domain 1"/>
    <property type="match status" value="1"/>
</dbReference>
<dbReference type="GO" id="GO:0051537">
    <property type="term" value="F:2 iron, 2 sulfur cluster binding"/>
    <property type="evidence" value="ECO:0007669"/>
    <property type="project" value="UniProtKB-KW"/>
</dbReference>
<dbReference type="InterPro" id="IPR006067">
    <property type="entry name" value="NO2/SO3_Rdtase_4Fe4S_dom"/>
</dbReference>
<comment type="cofactor">
    <cofactor evidence="14">
        <name>[2Fe-2S] cluster</name>
        <dbReference type="ChEBI" id="CHEBI:190135"/>
    </cofactor>
</comment>
<feature type="domain" description="BFD-like [2Fe-2S]-binding" evidence="19">
    <location>
        <begin position="461"/>
        <end position="508"/>
    </location>
</feature>
<keyword evidence="10" id="KW-0560">Oxidoreductase</keyword>
<evidence type="ECO:0000259" key="17">
    <source>
        <dbReference type="Pfam" id="PF01077"/>
    </source>
</evidence>
<dbReference type="PRINTS" id="PR00411">
    <property type="entry name" value="PNDRDTASEI"/>
</dbReference>
<feature type="binding site" description="axial binding residue" evidence="16">
    <location>
        <position position="723"/>
    </location>
    <ligand>
        <name>siroheme</name>
        <dbReference type="ChEBI" id="CHEBI:60052"/>
    </ligand>
    <ligandPart>
        <name>Fe</name>
        <dbReference type="ChEBI" id="CHEBI:18248"/>
    </ligandPart>
</feature>
<evidence type="ECO:0000256" key="7">
    <source>
        <dbReference type="ARBA" id="ARBA00022714"/>
    </source>
</evidence>
<dbReference type="GO" id="GO:0020037">
    <property type="term" value="F:heme binding"/>
    <property type="evidence" value="ECO:0007669"/>
    <property type="project" value="InterPro"/>
</dbReference>
<dbReference type="InterPro" id="IPR007419">
    <property type="entry name" value="BFD-like_2Fe2S-bd_dom"/>
</dbReference>
<feature type="domain" description="BFD-like [2Fe-2S]-binding" evidence="19">
    <location>
        <begin position="522"/>
        <end position="571"/>
    </location>
</feature>
<evidence type="ECO:0000259" key="18">
    <source>
        <dbReference type="Pfam" id="PF03460"/>
    </source>
</evidence>
<dbReference type="Pfam" id="PF18267">
    <property type="entry name" value="Rubredoxin_C"/>
    <property type="match status" value="1"/>
</dbReference>
<dbReference type="PRINTS" id="PR00368">
    <property type="entry name" value="FADPNR"/>
</dbReference>
<evidence type="ECO:0000256" key="16">
    <source>
        <dbReference type="PIRSR" id="PIRSR037149-1"/>
    </source>
</evidence>
<dbReference type="InterPro" id="IPR036188">
    <property type="entry name" value="FAD/NAD-bd_sf"/>
</dbReference>
<comment type="pathway">
    <text evidence="2">Nitrogen metabolism; nitrate reduction (assimilation).</text>
</comment>
<keyword evidence="7" id="KW-0001">2Fe-2S</keyword>
<dbReference type="SUPFAM" id="SSF55124">
    <property type="entry name" value="Nitrite/Sulfite reductase N-terminal domain-like"/>
    <property type="match status" value="1"/>
</dbReference>
<dbReference type="AlphaFoldDB" id="A0A7Y0BSU0"/>
<evidence type="ECO:0000256" key="13">
    <source>
        <dbReference type="ARBA" id="ARBA00023063"/>
    </source>
</evidence>
<dbReference type="PROSITE" id="PS00365">
    <property type="entry name" value="NIR_SIR"/>
    <property type="match status" value="1"/>
</dbReference>
<evidence type="ECO:0000256" key="5">
    <source>
        <dbReference type="ARBA" id="ARBA00022617"/>
    </source>
</evidence>
<keyword evidence="4 16" id="KW-0004">4Fe-4S</keyword>
<dbReference type="PRINTS" id="PR00397">
    <property type="entry name" value="SIROHAEM"/>
</dbReference>
<comment type="cofactor">
    <cofactor evidence="16">
        <name>siroheme</name>
        <dbReference type="ChEBI" id="CHEBI:60052"/>
    </cofactor>
    <text evidence="16">Binds 1 siroheme per subunit.</text>
</comment>
<reference evidence="22 23" key="1">
    <citation type="submission" date="2020-04" db="EMBL/GenBank/DDBJ databases">
        <title>Novosphingobium sp. TW-4 isolated from soil.</title>
        <authorList>
            <person name="Dahal R.H."/>
            <person name="Chaudhary D.K."/>
        </authorList>
    </citation>
    <scope>NUCLEOTIDE SEQUENCE [LARGE SCALE GENOMIC DNA]</scope>
    <source>
        <strain evidence="22 23">TW-4</strain>
    </source>
</reference>
<evidence type="ECO:0000256" key="4">
    <source>
        <dbReference type="ARBA" id="ARBA00022485"/>
    </source>
</evidence>
<dbReference type="Gene3D" id="1.10.10.1100">
    <property type="entry name" value="BFD-like [2Fe-2S]-binding domain"/>
    <property type="match status" value="1"/>
</dbReference>
<dbReference type="Pfam" id="PF07992">
    <property type="entry name" value="Pyr_redox_2"/>
    <property type="match status" value="1"/>
</dbReference>
<dbReference type="Gene3D" id="3.30.390.30">
    <property type="match status" value="1"/>
</dbReference>
<evidence type="ECO:0000313" key="23">
    <source>
        <dbReference type="Proteomes" id="UP000583556"/>
    </source>
</evidence>
<keyword evidence="5 16" id="KW-0349">Heme</keyword>
<dbReference type="Pfam" id="PF01077">
    <property type="entry name" value="NIR_SIR"/>
    <property type="match status" value="1"/>
</dbReference>
<dbReference type="InterPro" id="IPR041854">
    <property type="entry name" value="BFD-like_2Fe2S-bd_dom_sf"/>
</dbReference>
<dbReference type="GO" id="GO:0050660">
    <property type="term" value="F:flavin adenine dinucleotide binding"/>
    <property type="evidence" value="ECO:0007669"/>
    <property type="project" value="UniProtKB-UniRule"/>
</dbReference>
<gene>
    <name evidence="22" type="ORF">HHL27_19970</name>
</gene>
<feature type="binding site" evidence="16">
    <location>
        <position position="723"/>
    </location>
    <ligand>
        <name>[4Fe-4S] cluster</name>
        <dbReference type="ChEBI" id="CHEBI:49883"/>
    </ligand>
</feature>
<evidence type="ECO:0000256" key="1">
    <source>
        <dbReference type="ARBA" id="ARBA00001974"/>
    </source>
</evidence>
<evidence type="ECO:0000313" key="22">
    <source>
        <dbReference type="EMBL" id="NML95955.1"/>
    </source>
</evidence>
<dbReference type="Proteomes" id="UP000583556">
    <property type="component" value="Unassembled WGS sequence"/>
</dbReference>
<evidence type="ECO:0000256" key="9">
    <source>
        <dbReference type="ARBA" id="ARBA00022827"/>
    </source>
</evidence>